<proteinExistence type="predicted"/>
<dbReference type="InterPro" id="IPR041237">
    <property type="entry name" value="BspA_v"/>
</dbReference>
<dbReference type="EMBL" id="BK015181">
    <property type="protein sequence ID" value="DAD94754.1"/>
    <property type="molecule type" value="Genomic_DNA"/>
</dbReference>
<evidence type="ECO:0000256" key="2">
    <source>
        <dbReference type="SAM" id="MobiDB-lite"/>
    </source>
</evidence>
<feature type="domain" description="Adhesin BspA variable" evidence="3">
    <location>
        <begin position="207"/>
        <end position="340"/>
    </location>
</feature>
<feature type="region of interest" description="Disordered" evidence="2">
    <location>
        <begin position="351"/>
        <end position="410"/>
    </location>
</feature>
<accession>A0A8S5NKE1</accession>
<name>A0A8S5NKE1_9CAUD</name>
<feature type="compositionally biased region" description="Pro residues" evidence="2">
    <location>
        <begin position="396"/>
        <end position="407"/>
    </location>
</feature>
<sequence>MPNKNLPCVFPDPMCPPKEDGTKWTEQELAKNEQLMEAYKLDLCKWIDEKCNYNGGITPEEKSEYERKLLAYNNALARYKELLERYETYLINKSEYDKKLASYTKEYNAIQAEITRITKENEERTKRNKAKQDKYTADKAQYDKDIVVYRQKKKEYDEAVDPERRRRLENEALQQALDRVQRTTRMNVFTYGSSTAGGAYTHVSSNGNNFEVQWRMVNTGRIVGTGTVRGNVEYRFVRREDRIEAYIVAYTIQSVQYQMNPNDTWASAGAVFTINNHQGQPIWSRSYDPYQSFSDTPNRRVVMERQTPIYQTGQPDGQVVIFSTYDSWIAEPTSGSLNVNFTMDRLDVQVPHIPIPPKPEEPKEPPRPVLEPQLPVPNLPNNPPQEPPRVDKPNHPGEPPVPPTPRPLRPRPKRPCKICNECEECENIGRGPDVCEDLKAMAQERYQRAGVHELRNKYVVNLPKVIRRSTYGLWCVTKNIINQLCHVGEEFQCLREQTDHLRKEQMCIQNAQQASCERLSKIAKNNLDIGNTVRNRLIQKLRDDAQKRSVEIANQTVRMNMFPRGSQAGSGTYTRVSTSGTNFTIEWNMVGGAVIGNGSINGTVEREFRLNTTTGYVEAFLKAVTITSVRYEPTGAMTGASTATMAVFDGAGNQVYYKAYDPFRSFNESPNRRIEYNRTVPLQTTGSTGGSVHVLSTRDTWLYDPTYGQLEVNFTRDNLIPIDIPPVPEIPKVEIDCGSCEVKEFDC</sequence>
<feature type="domain" description="Adhesin BspA variable" evidence="3">
    <location>
        <begin position="579"/>
        <end position="709"/>
    </location>
</feature>
<evidence type="ECO:0000259" key="3">
    <source>
        <dbReference type="Pfam" id="PF18220"/>
    </source>
</evidence>
<feature type="compositionally biased region" description="Pro residues" evidence="2">
    <location>
        <begin position="374"/>
        <end position="387"/>
    </location>
</feature>
<organism evidence="4">
    <name type="scientific">Siphoviridae sp. ctK0l2</name>
    <dbReference type="NCBI Taxonomy" id="2826243"/>
    <lineage>
        <taxon>Viruses</taxon>
        <taxon>Duplodnaviria</taxon>
        <taxon>Heunggongvirae</taxon>
        <taxon>Uroviricota</taxon>
        <taxon>Caudoviricetes</taxon>
    </lineage>
</organism>
<evidence type="ECO:0000313" key="4">
    <source>
        <dbReference type="EMBL" id="DAD94754.1"/>
    </source>
</evidence>
<dbReference type="Pfam" id="PF18220">
    <property type="entry name" value="BspA_v"/>
    <property type="match status" value="2"/>
</dbReference>
<dbReference type="Gene3D" id="6.10.250.2200">
    <property type="match status" value="1"/>
</dbReference>
<evidence type="ECO:0000256" key="1">
    <source>
        <dbReference type="SAM" id="Coils"/>
    </source>
</evidence>
<feature type="coiled-coil region" evidence="1">
    <location>
        <begin position="62"/>
        <end position="120"/>
    </location>
</feature>
<reference evidence="4" key="1">
    <citation type="journal article" date="2021" name="Proc. Natl. Acad. Sci. U.S.A.">
        <title>A Catalog of Tens of Thousands of Viruses from Human Metagenomes Reveals Hidden Associations with Chronic Diseases.</title>
        <authorList>
            <person name="Tisza M.J."/>
            <person name="Buck C.B."/>
        </authorList>
    </citation>
    <scope>NUCLEOTIDE SEQUENCE</scope>
    <source>
        <strain evidence="4">CtK0l2</strain>
    </source>
</reference>
<protein>
    <submittedName>
        <fullName evidence="4">Adhesin protein</fullName>
    </submittedName>
</protein>
<keyword evidence="1" id="KW-0175">Coiled coil</keyword>